<keyword evidence="2" id="KW-1185">Reference proteome</keyword>
<evidence type="ECO:0000313" key="2">
    <source>
        <dbReference type="Proteomes" id="UP000000600"/>
    </source>
</evidence>
<sequence length="127" mass="14760">MKSNVIQFDEYQINGLTILHKIPQVPSSNTIEIRQIYNIPLTTKGKILLVINNDQNCIINGINVKLKQFAQQYSSFWIKKHFEQCSWQKFGSCKYIDEAAHLTFEGKTKRILIGFLNDSECTFIFLI</sequence>
<dbReference type="InParanoid" id="A0CN94"/>
<accession>A0CN94</accession>
<dbReference type="KEGG" id="ptm:GSPATT00008702001"/>
<name>A0CN94_PARTE</name>
<dbReference type="AlphaFoldDB" id="A0CN94"/>
<proteinExistence type="predicted"/>
<dbReference type="HOGENOM" id="CLU_1974823_0_0_1"/>
<dbReference type="RefSeq" id="XP_001439658.1">
    <property type="nucleotide sequence ID" value="XM_001439621.1"/>
</dbReference>
<dbReference type="Proteomes" id="UP000000600">
    <property type="component" value="Unassembled WGS sequence"/>
</dbReference>
<protein>
    <submittedName>
        <fullName evidence="1">Uncharacterized protein</fullName>
    </submittedName>
</protein>
<reference evidence="1 2" key="1">
    <citation type="journal article" date="2006" name="Nature">
        <title>Global trends of whole-genome duplications revealed by the ciliate Paramecium tetraurelia.</title>
        <authorList>
            <consortium name="Genoscope"/>
            <person name="Aury J.-M."/>
            <person name="Jaillon O."/>
            <person name="Duret L."/>
            <person name="Noel B."/>
            <person name="Jubin C."/>
            <person name="Porcel B.M."/>
            <person name="Segurens B."/>
            <person name="Daubin V."/>
            <person name="Anthouard V."/>
            <person name="Aiach N."/>
            <person name="Arnaiz O."/>
            <person name="Billaut A."/>
            <person name="Beisson J."/>
            <person name="Blanc I."/>
            <person name="Bouhouche K."/>
            <person name="Camara F."/>
            <person name="Duharcourt S."/>
            <person name="Guigo R."/>
            <person name="Gogendeau D."/>
            <person name="Katinka M."/>
            <person name="Keller A.-M."/>
            <person name="Kissmehl R."/>
            <person name="Klotz C."/>
            <person name="Koll F."/>
            <person name="Le Moue A."/>
            <person name="Lepere C."/>
            <person name="Malinsky S."/>
            <person name="Nowacki M."/>
            <person name="Nowak J.K."/>
            <person name="Plattner H."/>
            <person name="Poulain J."/>
            <person name="Ruiz F."/>
            <person name="Serrano V."/>
            <person name="Zagulski M."/>
            <person name="Dessen P."/>
            <person name="Betermier M."/>
            <person name="Weissenbach J."/>
            <person name="Scarpelli C."/>
            <person name="Schachter V."/>
            <person name="Sperling L."/>
            <person name="Meyer E."/>
            <person name="Cohen J."/>
            <person name="Wincker P."/>
        </authorList>
    </citation>
    <scope>NUCLEOTIDE SEQUENCE [LARGE SCALE GENOMIC DNA]</scope>
    <source>
        <strain evidence="1 2">Stock d4-2</strain>
    </source>
</reference>
<organism evidence="1 2">
    <name type="scientific">Paramecium tetraurelia</name>
    <dbReference type="NCBI Taxonomy" id="5888"/>
    <lineage>
        <taxon>Eukaryota</taxon>
        <taxon>Sar</taxon>
        <taxon>Alveolata</taxon>
        <taxon>Ciliophora</taxon>
        <taxon>Intramacronucleata</taxon>
        <taxon>Oligohymenophorea</taxon>
        <taxon>Peniculida</taxon>
        <taxon>Parameciidae</taxon>
        <taxon>Paramecium</taxon>
    </lineage>
</organism>
<dbReference type="EMBL" id="CT868119">
    <property type="protein sequence ID" value="CAK72261.1"/>
    <property type="molecule type" value="Genomic_DNA"/>
</dbReference>
<evidence type="ECO:0000313" key="1">
    <source>
        <dbReference type="EMBL" id="CAK72261.1"/>
    </source>
</evidence>
<gene>
    <name evidence="1" type="ORF">GSPATT00008702001</name>
</gene>
<dbReference type="GeneID" id="5025443"/>